<keyword evidence="3" id="KW-1185">Reference proteome</keyword>
<organism evidence="2 3">
    <name type="scientific">Melanomma pulvis-pyrius CBS 109.77</name>
    <dbReference type="NCBI Taxonomy" id="1314802"/>
    <lineage>
        <taxon>Eukaryota</taxon>
        <taxon>Fungi</taxon>
        <taxon>Dikarya</taxon>
        <taxon>Ascomycota</taxon>
        <taxon>Pezizomycotina</taxon>
        <taxon>Dothideomycetes</taxon>
        <taxon>Pleosporomycetidae</taxon>
        <taxon>Pleosporales</taxon>
        <taxon>Melanommataceae</taxon>
        <taxon>Melanomma</taxon>
    </lineage>
</organism>
<dbReference type="EMBL" id="MU001846">
    <property type="protein sequence ID" value="KAF2795839.1"/>
    <property type="molecule type" value="Genomic_DNA"/>
</dbReference>
<evidence type="ECO:0000313" key="3">
    <source>
        <dbReference type="Proteomes" id="UP000799757"/>
    </source>
</evidence>
<dbReference type="Pfam" id="PF13013">
    <property type="entry name" value="F-box-like_2"/>
    <property type="match status" value="1"/>
</dbReference>
<name>A0A6A6XH84_9PLEO</name>
<dbReference type="Proteomes" id="UP000799757">
    <property type="component" value="Unassembled WGS sequence"/>
</dbReference>
<evidence type="ECO:0000259" key="1">
    <source>
        <dbReference type="Pfam" id="PF13013"/>
    </source>
</evidence>
<feature type="domain" description="F-box" evidence="1">
    <location>
        <begin position="3"/>
        <end position="39"/>
    </location>
</feature>
<dbReference type="AlphaFoldDB" id="A0A6A6XH84"/>
<proteinExistence type="predicted"/>
<protein>
    <recommendedName>
        <fullName evidence="1">F-box domain-containing protein</fullName>
    </recommendedName>
</protein>
<dbReference type="InterPro" id="IPR001810">
    <property type="entry name" value="F-box_dom"/>
</dbReference>
<reference evidence="2" key="1">
    <citation type="journal article" date="2020" name="Stud. Mycol.">
        <title>101 Dothideomycetes genomes: a test case for predicting lifestyles and emergence of pathogens.</title>
        <authorList>
            <person name="Haridas S."/>
            <person name="Albert R."/>
            <person name="Binder M."/>
            <person name="Bloem J."/>
            <person name="Labutti K."/>
            <person name="Salamov A."/>
            <person name="Andreopoulos B."/>
            <person name="Baker S."/>
            <person name="Barry K."/>
            <person name="Bills G."/>
            <person name="Bluhm B."/>
            <person name="Cannon C."/>
            <person name="Castanera R."/>
            <person name="Culley D."/>
            <person name="Daum C."/>
            <person name="Ezra D."/>
            <person name="Gonzalez J."/>
            <person name="Henrissat B."/>
            <person name="Kuo A."/>
            <person name="Liang C."/>
            <person name="Lipzen A."/>
            <person name="Lutzoni F."/>
            <person name="Magnuson J."/>
            <person name="Mondo S."/>
            <person name="Nolan M."/>
            <person name="Ohm R."/>
            <person name="Pangilinan J."/>
            <person name="Park H.-J."/>
            <person name="Ramirez L."/>
            <person name="Alfaro M."/>
            <person name="Sun H."/>
            <person name="Tritt A."/>
            <person name="Yoshinaga Y."/>
            <person name="Zwiers L.-H."/>
            <person name="Turgeon B."/>
            <person name="Goodwin S."/>
            <person name="Spatafora J."/>
            <person name="Crous P."/>
            <person name="Grigoriev I."/>
        </authorList>
    </citation>
    <scope>NUCLEOTIDE SEQUENCE</scope>
    <source>
        <strain evidence="2">CBS 109.77</strain>
    </source>
</reference>
<dbReference type="OrthoDB" id="3678099at2759"/>
<evidence type="ECO:0000313" key="2">
    <source>
        <dbReference type="EMBL" id="KAF2795839.1"/>
    </source>
</evidence>
<gene>
    <name evidence="2" type="ORF">K505DRAFT_373622</name>
</gene>
<accession>A0A6A6XH84</accession>
<sequence length="266" mass="30919">MENKAQTFRFLDLPGEIRNRIYEFCQSNDFIILNLRDRYDENTRSDHKVMPIVKSHQGQESNRLGLVQWWKLDYFGLTQVNHLIRSEYLPLYYNSDKVYVDPKDLPAYAEAFLGVGTPHPSRPSTVVTGVIASSSWLHDLTPLLKLAAENTDVYFIYQDYVNRQNRGGNILPESRGFVRIVNMLLRKAQHPRYKEGWCVAAGMLESMYICGRARPYLQIAIKTECYNMITLENWGQTNSEFLEITGLDMSPVGFRIEYPNQQLCSW</sequence>